<dbReference type="Proteomes" id="UP001310594">
    <property type="component" value="Unassembled WGS sequence"/>
</dbReference>
<dbReference type="InterPro" id="IPR005031">
    <property type="entry name" value="COQ10_START"/>
</dbReference>
<dbReference type="GO" id="GO:0005739">
    <property type="term" value="C:mitochondrion"/>
    <property type="evidence" value="ECO:0007669"/>
    <property type="project" value="TreeGrafter"/>
</dbReference>
<dbReference type="GO" id="GO:0048039">
    <property type="term" value="F:ubiquinone binding"/>
    <property type="evidence" value="ECO:0007669"/>
    <property type="project" value="InterPro"/>
</dbReference>
<comment type="caution">
    <text evidence="6">The sequence shown here is derived from an EMBL/GenBank/DDBJ whole genome shotgun (WGS) entry which is preliminary data.</text>
</comment>
<sequence>MILRGRHKVGLLININSHMADYLSAALGAPAQRRLTHTKALPYHPSTIHSAITNVQAYSEFLSLVHSSSVTVKDAHGLPKSAKLKVGYPRFGIEENWACRVTCDKKNGIVKIARGGEGDKASDGVLEEWSVHWKLSPPPGPNAASKTTEVELTVEVKFRNPIYDQAFALLPNVAQRMLLKFENRSEELDQAERKERVAKMKEKAKLAAAQKETSKVADAKETVKSTPKTAPKKLEVRGSKPTIASEIAALRAKKAAV</sequence>
<feature type="region of interest" description="Disordered" evidence="4">
    <location>
        <begin position="208"/>
        <end position="237"/>
    </location>
</feature>
<evidence type="ECO:0000256" key="4">
    <source>
        <dbReference type="SAM" id="MobiDB-lite"/>
    </source>
</evidence>
<evidence type="ECO:0000256" key="2">
    <source>
        <dbReference type="ARBA" id="ARBA00011814"/>
    </source>
</evidence>
<dbReference type="Pfam" id="PF03364">
    <property type="entry name" value="Polyketide_cyc"/>
    <property type="match status" value="1"/>
</dbReference>
<dbReference type="AlphaFoldDB" id="A0AAN7VSX9"/>
<feature type="domain" description="Coenzyme Q-binding protein COQ10 START" evidence="5">
    <location>
        <begin position="42"/>
        <end position="179"/>
    </location>
</feature>
<proteinExistence type="inferred from homology"/>
<dbReference type="InterPro" id="IPR044996">
    <property type="entry name" value="COQ10-like"/>
</dbReference>
<reference evidence="6" key="1">
    <citation type="submission" date="2023-08" db="EMBL/GenBank/DDBJ databases">
        <title>Black Yeasts Isolated from many extreme environments.</title>
        <authorList>
            <person name="Coleine C."/>
            <person name="Stajich J.E."/>
            <person name="Selbmann L."/>
        </authorList>
    </citation>
    <scope>NUCLEOTIDE SEQUENCE</scope>
    <source>
        <strain evidence="6">CCFEE 5810</strain>
    </source>
</reference>
<protein>
    <submittedName>
        <fullName evidence="6">Coenzyme Q-binding protein coq10, mitochondrial</fullName>
    </submittedName>
</protein>
<dbReference type="PANTHER" id="PTHR12901">
    <property type="entry name" value="SPERM PROTEIN HOMOLOG"/>
    <property type="match status" value="1"/>
</dbReference>
<dbReference type="Gene3D" id="3.30.530.20">
    <property type="match status" value="1"/>
</dbReference>
<feature type="compositionally biased region" description="Basic and acidic residues" evidence="4">
    <location>
        <begin position="212"/>
        <end position="223"/>
    </location>
</feature>
<evidence type="ECO:0000313" key="7">
    <source>
        <dbReference type="Proteomes" id="UP001310594"/>
    </source>
</evidence>
<gene>
    <name evidence="6" type="primary">COQ10_1</name>
    <name evidence="6" type="ORF">LTR97_011083</name>
</gene>
<organism evidence="6 7">
    <name type="scientific">Elasticomyces elasticus</name>
    <dbReference type="NCBI Taxonomy" id="574655"/>
    <lineage>
        <taxon>Eukaryota</taxon>
        <taxon>Fungi</taxon>
        <taxon>Dikarya</taxon>
        <taxon>Ascomycota</taxon>
        <taxon>Pezizomycotina</taxon>
        <taxon>Dothideomycetes</taxon>
        <taxon>Dothideomycetidae</taxon>
        <taxon>Mycosphaerellales</taxon>
        <taxon>Teratosphaeriaceae</taxon>
        <taxon>Elasticomyces</taxon>
    </lineage>
</organism>
<evidence type="ECO:0000256" key="1">
    <source>
        <dbReference type="ARBA" id="ARBA00006885"/>
    </source>
</evidence>
<comment type="subunit">
    <text evidence="2">Interacts with coenzyme Q.</text>
</comment>
<comment type="similarity">
    <text evidence="1">Belongs to the COQ10 family.</text>
</comment>
<evidence type="ECO:0000256" key="3">
    <source>
        <dbReference type="ARBA" id="ARBA00024947"/>
    </source>
</evidence>
<name>A0AAN7VSX9_9PEZI</name>
<dbReference type="GO" id="GO:0045333">
    <property type="term" value="P:cellular respiration"/>
    <property type="evidence" value="ECO:0007669"/>
    <property type="project" value="InterPro"/>
</dbReference>
<evidence type="ECO:0000313" key="6">
    <source>
        <dbReference type="EMBL" id="KAK5691912.1"/>
    </source>
</evidence>
<evidence type="ECO:0000259" key="5">
    <source>
        <dbReference type="Pfam" id="PF03364"/>
    </source>
</evidence>
<comment type="function">
    <text evidence="3">Required for the function of coenzyme Q in the respiratory chain. May serve as a chaperone or may be involved in the transport of Q6 from its site of synthesis to the catalytic sites of the respiratory complexes.</text>
</comment>
<dbReference type="PANTHER" id="PTHR12901:SF10">
    <property type="entry name" value="COENZYME Q-BINDING PROTEIN COQ10, MITOCHONDRIAL"/>
    <property type="match status" value="1"/>
</dbReference>
<dbReference type="SUPFAM" id="SSF55961">
    <property type="entry name" value="Bet v1-like"/>
    <property type="match status" value="1"/>
</dbReference>
<dbReference type="InterPro" id="IPR023393">
    <property type="entry name" value="START-like_dom_sf"/>
</dbReference>
<dbReference type="EMBL" id="JAVRQU010000020">
    <property type="protein sequence ID" value="KAK5691912.1"/>
    <property type="molecule type" value="Genomic_DNA"/>
</dbReference>
<accession>A0AAN7VSX9</accession>